<dbReference type="AlphaFoldDB" id="A0A9D4TTI5"/>
<keyword evidence="4" id="KW-0498">Mitosis</keyword>
<gene>
    <name evidence="9" type="ORF">D9Q98_003206</name>
</gene>
<accession>A0A9D4TTI5</accession>
<feature type="region of interest" description="Disordered" evidence="8">
    <location>
        <begin position="578"/>
        <end position="608"/>
    </location>
</feature>
<keyword evidence="6" id="KW-0131">Cell cycle</keyword>
<dbReference type="GO" id="GO:0005635">
    <property type="term" value="C:nuclear envelope"/>
    <property type="evidence" value="ECO:0007669"/>
    <property type="project" value="TreeGrafter"/>
</dbReference>
<dbReference type="OrthoDB" id="331602at2759"/>
<evidence type="ECO:0000256" key="8">
    <source>
        <dbReference type="SAM" id="MobiDB-lite"/>
    </source>
</evidence>
<keyword evidence="10" id="KW-1185">Reference proteome</keyword>
<reference evidence="9" key="1">
    <citation type="journal article" date="2019" name="Plant J.">
        <title>Chlorella vulgaris genome assembly and annotation reveals the molecular basis for metabolic acclimation to high light conditions.</title>
        <authorList>
            <person name="Cecchin M."/>
            <person name="Marcolungo L."/>
            <person name="Rossato M."/>
            <person name="Girolomoni L."/>
            <person name="Cosentino E."/>
            <person name="Cuine S."/>
            <person name="Li-Beisson Y."/>
            <person name="Delledonne M."/>
            <person name="Ballottari M."/>
        </authorList>
    </citation>
    <scope>NUCLEOTIDE SEQUENCE</scope>
    <source>
        <strain evidence="9">211/11P</strain>
    </source>
</reference>
<evidence type="ECO:0000256" key="7">
    <source>
        <dbReference type="SAM" id="Coils"/>
    </source>
</evidence>
<dbReference type="EMBL" id="SIDB01000004">
    <property type="protein sequence ID" value="KAI3433390.1"/>
    <property type="molecule type" value="Genomic_DNA"/>
</dbReference>
<feature type="coiled-coil region" evidence="7">
    <location>
        <begin position="126"/>
        <end position="200"/>
    </location>
</feature>
<name>A0A9D4TTI5_CHLVU</name>
<comment type="subcellular location">
    <subcellularLocation>
        <location evidence="1">Nucleus</location>
    </subcellularLocation>
</comment>
<evidence type="ECO:0000256" key="3">
    <source>
        <dbReference type="ARBA" id="ARBA00022618"/>
    </source>
</evidence>
<evidence type="ECO:0000256" key="4">
    <source>
        <dbReference type="ARBA" id="ARBA00022776"/>
    </source>
</evidence>
<organism evidence="9 10">
    <name type="scientific">Chlorella vulgaris</name>
    <name type="common">Green alga</name>
    <dbReference type="NCBI Taxonomy" id="3077"/>
    <lineage>
        <taxon>Eukaryota</taxon>
        <taxon>Viridiplantae</taxon>
        <taxon>Chlorophyta</taxon>
        <taxon>core chlorophytes</taxon>
        <taxon>Trebouxiophyceae</taxon>
        <taxon>Chlorellales</taxon>
        <taxon>Chlorellaceae</taxon>
        <taxon>Chlorella clade</taxon>
        <taxon>Chlorella</taxon>
    </lineage>
</organism>
<evidence type="ECO:0000313" key="10">
    <source>
        <dbReference type="Proteomes" id="UP001055712"/>
    </source>
</evidence>
<keyword evidence="7" id="KW-0175">Coiled coil</keyword>
<dbReference type="Gene3D" id="3.30.457.60">
    <property type="match status" value="1"/>
</dbReference>
<evidence type="ECO:0008006" key="11">
    <source>
        <dbReference type="Google" id="ProtNLM"/>
    </source>
</evidence>
<evidence type="ECO:0000256" key="1">
    <source>
        <dbReference type="ARBA" id="ARBA00004123"/>
    </source>
</evidence>
<keyword evidence="3" id="KW-0132">Cell division</keyword>
<dbReference type="PANTHER" id="PTHR23168">
    <property type="entry name" value="MITOTIC SPINDLE ASSEMBLY CHECKPOINT PROTEIN MAD1 MITOTIC ARREST DEFICIENT-LIKE PROTEIN 1"/>
    <property type="match status" value="1"/>
</dbReference>
<proteinExistence type="inferred from homology"/>
<dbReference type="Pfam" id="PF05557">
    <property type="entry name" value="MAD"/>
    <property type="match status" value="1"/>
</dbReference>
<feature type="coiled-coil region" evidence="7">
    <location>
        <begin position="456"/>
        <end position="525"/>
    </location>
</feature>
<comment type="caution">
    <text evidence="9">The sequence shown here is derived from an EMBL/GenBank/DDBJ whole genome shotgun (WGS) entry which is preliminary data.</text>
</comment>
<dbReference type="GO" id="GO:0051315">
    <property type="term" value="P:attachment of mitotic spindle microtubules to kinetochore"/>
    <property type="evidence" value="ECO:0007669"/>
    <property type="project" value="TreeGrafter"/>
</dbReference>
<protein>
    <recommendedName>
        <fullName evidence="11">Mitotic spindle assembly checkpoint MAD1</fullName>
    </recommendedName>
</protein>
<dbReference type="GO" id="GO:0007094">
    <property type="term" value="P:mitotic spindle assembly checkpoint signaling"/>
    <property type="evidence" value="ECO:0007669"/>
    <property type="project" value="InterPro"/>
</dbReference>
<feature type="coiled-coil region" evidence="7">
    <location>
        <begin position="59"/>
        <end position="86"/>
    </location>
</feature>
<reference evidence="9" key="2">
    <citation type="submission" date="2020-11" db="EMBL/GenBank/DDBJ databases">
        <authorList>
            <person name="Cecchin M."/>
            <person name="Marcolungo L."/>
            <person name="Rossato M."/>
            <person name="Girolomoni L."/>
            <person name="Cosentino E."/>
            <person name="Cuine S."/>
            <person name="Li-Beisson Y."/>
            <person name="Delledonne M."/>
            <person name="Ballottari M."/>
        </authorList>
    </citation>
    <scope>NUCLEOTIDE SEQUENCE</scope>
    <source>
        <strain evidence="9">211/11P</strain>
        <tissue evidence="9">Whole cell</tissue>
    </source>
</reference>
<dbReference type="Gene3D" id="1.20.5.170">
    <property type="match status" value="1"/>
</dbReference>
<dbReference type="GO" id="GO:0000776">
    <property type="term" value="C:kinetochore"/>
    <property type="evidence" value="ECO:0007669"/>
    <property type="project" value="TreeGrafter"/>
</dbReference>
<dbReference type="SUPFAM" id="SSF75704">
    <property type="entry name" value="Mitotic arrest deficient-like 1, Mad1"/>
    <property type="match status" value="1"/>
</dbReference>
<dbReference type="GO" id="GO:0051301">
    <property type="term" value="P:cell division"/>
    <property type="evidence" value="ECO:0007669"/>
    <property type="project" value="UniProtKB-KW"/>
</dbReference>
<feature type="coiled-coil region" evidence="7">
    <location>
        <begin position="378"/>
        <end position="426"/>
    </location>
</feature>
<comment type="similarity">
    <text evidence="2">Belongs to the MAD1 family.</text>
</comment>
<keyword evidence="5" id="KW-0539">Nucleus</keyword>
<evidence type="ECO:0000256" key="6">
    <source>
        <dbReference type="ARBA" id="ARBA00023306"/>
    </source>
</evidence>
<evidence type="ECO:0000256" key="2">
    <source>
        <dbReference type="ARBA" id="ARBA00008029"/>
    </source>
</evidence>
<dbReference type="Gene3D" id="6.10.250.90">
    <property type="match status" value="1"/>
</dbReference>
<dbReference type="InterPro" id="IPR008672">
    <property type="entry name" value="Mad1"/>
</dbReference>
<evidence type="ECO:0000256" key="5">
    <source>
        <dbReference type="ARBA" id="ARBA00023242"/>
    </source>
</evidence>
<evidence type="ECO:0000313" key="9">
    <source>
        <dbReference type="EMBL" id="KAI3433390.1"/>
    </source>
</evidence>
<dbReference type="PANTHER" id="PTHR23168:SF0">
    <property type="entry name" value="MITOTIC SPINDLE ASSEMBLY CHECKPOINT PROTEIN MAD1"/>
    <property type="match status" value="1"/>
</dbReference>
<feature type="coiled-coil region" evidence="7">
    <location>
        <begin position="226"/>
        <end position="340"/>
    </location>
</feature>
<sequence>MSTEKAAKRRRAGDLGLLAPTPLSAVQPAVELAAGSSDGEEVAAKPDVFEFFAERASKQRELETEVQRLKQRETQLVARLEDAELQASRLRASSSGAAARQQAREAQLELQLQGQHDALRLEMQRSAELSQQLRAAAAALEAAEARAAAAAEEAPMAAEQQAAPDGAELRLQLTQLQRELDQVQADREEEARRAQEQLRTAGARYEAEAATTRMLQQQLNDAVAQAERSAAEKRAVESRLAATERRLVLAETAAEAAKSGGGGGDAVLIKSLRSQLREQEGLVAEARRLKEQATNVHVLREQLERADARARQAEELLPDAAELQGRLAEAEQQLQRWRVILEGAAECATPEDVLHLLNRLQRLQMEAAVQVGDKAEEVARLRSQAEAADAARLEAEAAALRAQQAAEEAAASLSRAERKLALLGKERDGLKSILSSYDEEYLSQHGSELGPQQARIIELEAQVQALHAHVRTLEEELGSRSTAAAGASCTASDAAARAEAAEARARALEAEAQNLGKQLALMQERLGRGEYNAATTRVLHFKFNPEAEMAREVRDARVAELESENEALKQHLQRLEAAATAAVQQQQQSQEGGQGEPGPTASPAGAALSGGSMRIAQLEGETNLLRRKVAELQKGMDRLQQVFNKQITLFREAVYSLFGFRVEMATDPTARDFKAQFALRPQHSDDASQQLVFRMLRDNRLVLVPTDFSGTLQREVETFIDRFRSIPAFTANLTMEYFQKQTQC</sequence>
<dbReference type="GO" id="GO:0072686">
    <property type="term" value="C:mitotic spindle"/>
    <property type="evidence" value="ECO:0007669"/>
    <property type="project" value="TreeGrafter"/>
</dbReference>
<dbReference type="Proteomes" id="UP001055712">
    <property type="component" value="Unassembled WGS sequence"/>
</dbReference>